<evidence type="ECO:0000313" key="5">
    <source>
        <dbReference type="Proteomes" id="UP001201812"/>
    </source>
</evidence>
<dbReference type="EMBL" id="JAKKPZ010000003">
    <property type="protein sequence ID" value="KAI1723291.1"/>
    <property type="molecule type" value="Genomic_DNA"/>
</dbReference>
<dbReference type="SUPFAM" id="SSF49354">
    <property type="entry name" value="PapD-like"/>
    <property type="match status" value="1"/>
</dbReference>
<comment type="function">
    <text evidence="1">Central component in molecular interactions underlying sperm crawling. Forms an extensive filament system that extends from sperm villipoda, along the leading edge of the pseudopod.</text>
</comment>
<protein>
    <recommendedName>
        <fullName evidence="1">Major sperm protein</fullName>
    </recommendedName>
</protein>
<keyword evidence="5" id="KW-1185">Reference proteome</keyword>
<name>A0AAD4NBK0_9BILA</name>
<dbReference type="Pfam" id="PF00635">
    <property type="entry name" value="Motile_Sperm"/>
    <property type="match status" value="1"/>
</dbReference>
<reference evidence="4" key="1">
    <citation type="submission" date="2022-01" db="EMBL/GenBank/DDBJ databases">
        <title>Genome Sequence Resource for Two Populations of Ditylenchus destructor, the Migratory Endoparasitic Phytonematode.</title>
        <authorList>
            <person name="Zhang H."/>
            <person name="Lin R."/>
            <person name="Xie B."/>
        </authorList>
    </citation>
    <scope>NUCLEOTIDE SEQUENCE</scope>
    <source>
        <strain evidence="4">BazhouSP</strain>
    </source>
</reference>
<gene>
    <name evidence="4" type="ORF">DdX_03445</name>
</gene>
<dbReference type="InterPro" id="IPR008962">
    <property type="entry name" value="PapD-like_sf"/>
</dbReference>
<dbReference type="PROSITE" id="PS50202">
    <property type="entry name" value="MSP"/>
    <property type="match status" value="1"/>
</dbReference>
<organism evidence="4 5">
    <name type="scientific">Ditylenchus destructor</name>
    <dbReference type="NCBI Taxonomy" id="166010"/>
    <lineage>
        <taxon>Eukaryota</taxon>
        <taxon>Metazoa</taxon>
        <taxon>Ecdysozoa</taxon>
        <taxon>Nematoda</taxon>
        <taxon>Chromadorea</taxon>
        <taxon>Rhabditida</taxon>
        <taxon>Tylenchina</taxon>
        <taxon>Tylenchomorpha</taxon>
        <taxon>Sphaerularioidea</taxon>
        <taxon>Anguinidae</taxon>
        <taxon>Anguininae</taxon>
        <taxon>Ditylenchus</taxon>
    </lineage>
</organism>
<keyword evidence="1" id="KW-0963">Cytoplasm</keyword>
<evidence type="ECO:0000259" key="3">
    <source>
        <dbReference type="PROSITE" id="PS50202"/>
    </source>
</evidence>
<sequence length="214" mass="24055">MSNAADAPVRQTSEPTTPELESPVSVRTQTPFLGSETSLTPVSSSVEVDPKLLIGSLPDFELSIEPKWIFFSNADGYKKAQYTEFMISNCDAVTVGFRFRTKEKLFMFFKPGCGFLGPKESCKVTVLIPPHDYWLHRPEAYVGLIHKIMVENVAVNPKLILPPPLPEHESKRKKLCLDVFKATREHLVEVQGVVSTYTKLKAHIQEYDFAKPAD</sequence>
<keyword evidence="1" id="KW-0206">Cytoskeleton</keyword>
<comment type="caution">
    <text evidence="4">The sequence shown here is derived from an EMBL/GenBank/DDBJ whole genome shotgun (WGS) entry which is preliminary data.</text>
</comment>
<dbReference type="InterPro" id="IPR000535">
    <property type="entry name" value="MSP_dom"/>
</dbReference>
<dbReference type="AlphaFoldDB" id="A0AAD4NBK0"/>
<proteinExistence type="predicted"/>
<evidence type="ECO:0000313" key="4">
    <source>
        <dbReference type="EMBL" id="KAI1723291.1"/>
    </source>
</evidence>
<accession>A0AAD4NBK0</accession>
<dbReference type="Proteomes" id="UP001201812">
    <property type="component" value="Unassembled WGS sequence"/>
</dbReference>
<feature type="region of interest" description="Disordered" evidence="2">
    <location>
        <begin position="1"/>
        <end position="26"/>
    </location>
</feature>
<dbReference type="InterPro" id="IPR013783">
    <property type="entry name" value="Ig-like_fold"/>
</dbReference>
<dbReference type="Gene3D" id="2.60.40.10">
    <property type="entry name" value="Immunoglobulins"/>
    <property type="match status" value="1"/>
</dbReference>
<evidence type="ECO:0000256" key="1">
    <source>
        <dbReference type="RuleBase" id="RU003425"/>
    </source>
</evidence>
<evidence type="ECO:0000256" key="2">
    <source>
        <dbReference type="SAM" id="MobiDB-lite"/>
    </source>
</evidence>
<feature type="domain" description="MSP" evidence="3">
    <location>
        <begin position="61"/>
        <end position="198"/>
    </location>
</feature>